<feature type="compositionally biased region" description="Polar residues" evidence="2">
    <location>
        <begin position="86"/>
        <end position="96"/>
    </location>
</feature>
<feature type="coiled-coil region" evidence="1">
    <location>
        <begin position="212"/>
        <end position="250"/>
    </location>
</feature>
<comment type="caution">
    <text evidence="3">The sequence shown here is derived from an EMBL/GenBank/DDBJ whole genome shotgun (WGS) entry which is preliminary data.</text>
</comment>
<evidence type="ECO:0000313" key="4">
    <source>
        <dbReference type="Proteomes" id="UP000518752"/>
    </source>
</evidence>
<dbReference type="Gene3D" id="6.10.140.910">
    <property type="match status" value="1"/>
</dbReference>
<proteinExistence type="predicted"/>
<evidence type="ECO:0000256" key="1">
    <source>
        <dbReference type="SAM" id="Coils"/>
    </source>
</evidence>
<name>A0A8H5D9Y9_9AGAR</name>
<feature type="compositionally biased region" description="Pro residues" evidence="2">
    <location>
        <begin position="57"/>
        <end position="66"/>
    </location>
</feature>
<dbReference type="Proteomes" id="UP000518752">
    <property type="component" value="Unassembled WGS sequence"/>
</dbReference>
<dbReference type="AlphaFoldDB" id="A0A8H5D9Y9"/>
<dbReference type="SUPFAM" id="SSF144284">
    <property type="entry name" value="Sec2 N-terminal region"/>
    <property type="match status" value="1"/>
</dbReference>
<evidence type="ECO:0000256" key="2">
    <source>
        <dbReference type="SAM" id="MobiDB-lite"/>
    </source>
</evidence>
<feature type="compositionally biased region" description="Pro residues" evidence="2">
    <location>
        <begin position="39"/>
        <end position="48"/>
    </location>
</feature>
<feature type="compositionally biased region" description="Polar residues" evidence="2">
    <location>
        <begin position="1"/>
        <end position="38"/>
    </location>
</feature>
<reference evidence="3 4" key="1">
    <citation type="journal article" date="2020" name="ISME J.">
        <title>Uncovering the hidden diversity of litter-decomposition mechanisms in mushroom-forming fungi.</title>
        <authorList>
            <person name="Floudas D."/>
            <person name="Bentzer J."/>
            <person name="Ahren D."/>
            <person name="Johansson T."/>
            <person name="Persson P."/>
            <person name="Tunlid A."/>
        </authorList>
    </citation>
    <scope>NUCLEOTIDE SEQUENCE [LARGE SCALE GENOMIC DNA]</scope>
    <source>
        <strain evidence="3 4">CBS 406.79</strain>
    </source>
</reference>
<dbReference type="EMBL" id="JAACJN010000256">
    <property type="protein sequence ID" value="KAF5355366.1"/>
    <property type="molecule type" value="Genomic_DNA"/>
</dbReference>
<organism evidence="3 4">
    <name type="scientific">Collybiopsis confluens</name>
    <dbReference type="NCBI Taxonomy" id="2823264"/>
    <lineage>
        <taxon>Eukaryota</taxon>
        <taxon>Fungi</taxon>
        <taxon>Dikarya</taxon>
        <taxon>Basidiomycota</taxon>
        <taxon>Agaricomycotina</taxon>
        <taxon>Agaricomycetes</taxon>
        <taxon>Agaricomycetidae</taxon>
        <taxon>Agaricales</taxon>
        <taxon>Marasmiineae</taxon>
        <taxon>Omphalotaceae</taxon>
        <taxon>Collybiopsis</taxon>
    </lineage>
</organism>
<evidence type="ECO:0000313" key="3">
    <source>
        <dbReference type="EMBL" id="KAF5355366.1"/>
    </source>
</evidence>
<protein>
    <recommendedName>
        <fullName evidence="5">GDP/GTP exchange factor Sec2 N-terminal domain-containing protein</fullName>
    </recommendedName>
</protein>
<accession>A0A8H5D9Y9</accession>
<gene>
    <name evidence="3" type="ORF">D9757_013340</name>
</gene>
<feature type="region of interest" description="Disordered" evidence="2">
    <location>
        <begin position="86"/>
        <end position="116"/>
    </location>
</feature>
<keyword evidence="4" id="KW-1185">Reference proteome</keyword>
<feature type="region of interest" description="Disordered" evidence="2">
    <location>
        <begin position="1"/>
        <end position="69"/>
    </location>
</feature>
<keyword evidence="1" id="KW-0175">Coiled coil</keyword>
<sequence>MSTLSNEVTSSSGAGTPLSPVSNPPSSTRLFASESSQALPPPPLPLLPPSRFNTSQPLPPSSPAAPPLLFLPQESRSLRFRFNSALSSSGNHNRTVSSSSNSSRPHTCFRKQYSTEPTTGYPVPASVLGRPHMALSSSVSLAGNISGSNGSDAAVTTASPTAQIESLKSLISTFTSELSILRTQLASEKSQLIQALFEEANKMVASERKTRAEEVESERRRRVEEVERCRREMREQKVVLRSALKILESEIGGFVEVASL</sequence>
<evidence type="ECO:0008006" key="5">
    <source>
        <dbReference type="Google" id="ProtNLM"/>
    </source>
</evidence>